<evidence type="ECO:0000313" key="2">
    <source>
        <dbReference type="EMBL" id="EPX59924.1"/>
    </source>
</evidence>
<dbReference type="Proteomes" id="UP000011682">
    <property type="component" value="Unassembled WGS sequence"/>
</dbReference>
<feature type="compositionally biased region" description="Basic and acidic residues" evidence="1">
    <location>
        <begin position="16"/>
        <end position="36"/>
    </location>
</feature>
<sequence>MARALLVLVDADTEPEGGREKALDKRLRDADQEPRKKGERIALWVPKRQLETWIHFLTHGKADEETDYKREHGRRSPEYKPAAERFAHLLEKRRPLPSNVMPSLKKAAVEFERIRTPRSKRSTPTRKP</sequence>
<evidence type="ECO:0000313" key="3">
    <source>
        <dbReference type="Proteomes" id="UP000011682"/>
    </source>
</evidence>
<keyword evidence="3" id="KW-1185">Reference proteome</keyword>
<evidence type="ECO:0000256" key="1">
    <source>
        <dbReference type="SAM" id="MobiDB-lite"/>
    </source>
</evidence>
<name>S9QF13_CYSF2</name>
<reference evidence="2" key="1">
    <citation type="submission" date="2013-05" db="EMBL/GenBank/DDBJ databases">
        <title>Genome assembly of Cystobacter fuscus DSM 2262.</title>
        <authorList>
            <person name="Sharma G."/>
            <person name="Khatri I."/>
            <person name="Kaur C."/>
            <person name="Mayilraj S."/>
            <person name="Subramanian S."/>
        </authorList>
    </citation>
    <scope>NUCLEOTIDE SEQUENCE [LARGE SCALE GENOMIC DNA]</scope>
    <source>
        <strain evidence="2">DSM 2262</strain>
    </source>
</reference>
<feature type="region of interest" description="Disordered" evidence="1">
    <location>
        <begin position="9"/>
        <end position="36"/>
    </location>
</feature>
<organism evidence="2 3">
    <name type="scientific">Cystobacter fuscus (strain ATCC 25194 / DSM 2262 / NBRC 100088 / M29)</name>
    <dbReference type="NCBI Taxonomy" id="1242864"/>
    <lineage>
        <taxon>Bacteria</taxon>
        <taxon>Pseudomonadati</taxon>
        <taxon>Myxococcota</taxon>
        <taxon>Myxococcia</taxon>
        <taxon>Myxococcales</taxon>
        <taxon>Cystobacterineae</taxon>
        <taxon>Archangiaceae</taxon>
        <taxon>Cystobacter</taxon>
    </lineage>
</organism>
<comment type="caution">
    <text evidence="2">The sequence shown here is derived from an EMBL/GenBank/DDBJ whole genome shotgun (WGS) entry which is preliminary data.</text>
</comment>
<dbReference type="AlphaFoldDB" id="S9QF13"/>
<protein>
    <submittedName>
        <fullName evidence="2">Uncharacterized protein</fullName>
    </submittedName>
</protein>
<dbReference type="EMBL" id="ANAH02000015">
    <property type="protein sequence ID" value="EPX59924.1"/>
    <property type="molecule type" value="Genomic_DNA"/>
</dbReference>
<accession>S9QF13</accession>
<proteinExistence type="predicted"/>
<gene>
    <name evidence="2" type="ORF">D187_002668</name>
</gene>